<protein>
    <recommendedName>
        <fullName evidence="2">Transporter-associated domain-containing protein</fullName>
    </recommendedName>
</protein>
<gene>
    <name evidence="3" type="ordered locus">Apre_1138</name>
</gene>
<feature type="transmembrane region" description="Helical" evidence="1">
    <location>
        <begin position="59"/>
        <end position="77"/>
    </location>
</feature>
<dbReference type="KEGG" id="apr:Apre_1138"/>
<keyword evidence="1" id="KW-0472">Membrane</keyword>
<dbReference type="InterPro" id="IPR005170">
    <property type="entry name" value="Transptr-assoc_dom"/>
</dbReference>
<dbReference type="Gene3D" id="3.30.465.10">
    <property type="match status" value="1"/>
</dbReference>
<dbReference type="HOGENOM" id="CLU_1318711_0_0_9"/>
<dbReference type="InterPro" id="IPR036318">
    <property type="entry name" value="FAD-bd_PCMH-like_sf"/>
</dbReference>
<proteinExistence type="predicted"/>
<feature type="transmembrane region" description="Helical" evidence="1">
    <location>
        <begin position="20"/>
        <end position="39"/>
    </location>
</feature>
<dbReference type="SUPFAM" id="SSF56176">
    <property type="entry name" value="FAD-binding/transporter-associated domain-like"/>
    <property type="match status" value="1"/>
</dbReference>
<keyword evidence="1" id="KW-0812">Transmembrane</keyword>
<reference evidence="3 4" key="1">
    <citation type="journal article" date="2009" name="Stand. Genomic Sci.">
        <title>Complete genome sequence of Anaerococcus prevotii type strain (PC1).</title>
        <authorList>
            <person name="Labutti K."/>
            <person name="Pukall R."/>
            <person name="Steenblock K."/>
            <person name="Glavina Del Rio T."/>
            <person name="Tice H."/>
            <person name="Copeland A."/>
            <person name="Cheng J.F."/>
            <person name="Lucas S."/>
            <person name="Chen F."/>
            <person name="Nolan M."/>
            <person name="Bruce D."/>
            <person name="Goodwin L."/>
            <person name="Pitluck S."/>
            <person name="Ivanova N."/>
            <person name="Mavromatis K."/>
            <person name="Ovchinnikova G."/>
            <person name="Pati A."/>
            <person name="Chen A."/>
            <person name="Palaniappan K."/>
            <person name="Land M."/>
            <person name="Hauser L."/>
            <person name="Chang Y.J."/>
            <person name="Jeffries C.D."/>
            <person name="Chain P."/>
            <person name="Saunders E."/>
            <person name="Brettin T."/>
            <person name="Detter J.C."/>
            <person name="Han C."/>
            <person name="Goker M."/>
            <person name="Bristow J."/>
            <person name="Eisen J.A."/>
            <person name="Markowitz V."/>
            <person name="Hugenholtz P."/>
            <person name="Kyrpides N.C."/>
            <person name="Klenk H.P."/>
            <person name="Lapidus A."/>
        </authorList>
    </citation>
    <scope>NUCLEOTIDE SEQUENCE [LARGE SCALE GENOMIC DNA]</scope>
    <source>
        <strain evidence="4">ATCC 9321 / DSM 20548 / JCM 6508 / NCTC 11806 / PC1</strain>
    </source>
</reference>
<dbReference type="AlphaFoldDB" id="C7RDA1"/>
<sequence>MKHTKANELIDKSATTIEIVICLIVILGVCSGIPKLIGYIVEILRVEHLQNSYLLMNEFLKHALLLIVGIELIAMIITRSHESILTLILFVIARKMLVYSQGLTDILIGTVSVAIIFAVMKFILSDKTLIAKLDNTFDASMSIEKLNKEYKLNLPTMTHTLGGLIYELADKEKIKEIHENTAIVYGPYVYRILSVDDGVITRIRIEEN</sequence>
<dbReference type="GO" id="GO:0050660">
    <property type="term" value="F:flavin adenine dinucleotide binding"/>
    <property type="evidence" value="ECO:0007669"/>
    <property type="project" value="InterPro"/>
</dbReference>
<feature type="domain" description="Transporter-associated" evidence="2">
    <location>
        <begin position="136"/>
        <end position="207"/>
    </location>
</feature>
<keyword evidence="4" id="KW-1185">Reference proteome</keyword>
<feature type="transmembrane region" description="Helical" evidence="1">
    <location>
        <begin position="106"/>
        <end position="124"/>
    </location>
</feature>
<dbReference type="OrthoDB" id="1696956at2"/>
<keyword evidence="1" id="KW-1133">Transmembrane helix</keyword>
<dbReference type="InterPro" id="IPR016169">
    <property type="entry name" value="FAD-bd_PCMH_sub2"/>
</dbReference>
<dbReference type="STRING" id="525919.Apre_1138"/>
<organism evidence="3 4">
    <name type="scientific">Anaerococcus prevotii (strain ATCC 9321 / DSM 20548 / JCM 6508 / NCTC 11806 / PC1)</name>
    <name type="common">Peptostreptococcus prevotii</name>
    <name type="synonym">Peptococcus prevotii</name>
    <dbReference type="NCBI Taxonomy" id="525919"/>
    <lineage>
        <taxon>Bacteria</taxon>
        <taxon>Bacillati</taxon>
        <taxon>Bacillota</taxon>
        <taxon>Tissierellia</taxon>
        <taxon>Tissierellales</taxon>
        <taxon>Peptoniphilaceae</taxon>
        <taxon>Anaerococcus</taxon>
    </lineage>
</organism>
<evidence type="ECO:0000313" key="3">
    <source>
        <dbReference type="EMBL" id="ACV29164.1"/>
    </source>
</evidence>
<evidence type="ECO:0000313" key="4">
    <source>
        <dbReference type="Proteomes" id="UP000002294"/>
    </source>
</evidence>
<dbReference type="RefSeq" id="WP_015778067.1">
    <property type="nucleotide sequence ID" value="NC_013171.1"/>
</dbReference>
<dbReference type="EMBL" id="CP001708">
    <property type="protein sequence ID" value="ACV29164.1"/>
    <property type="molecule type" value="Genomic_DNA"/>
</dbReference>
<dbReference type="eggNOG" id="ENOG5033080">
    <property type="taxonomic scope" value="Bacteria"/>
</dbReference>
<name>C7RDA1_ANAPD</name>
<evidence type="ECO:0000259" key="2">
    <source>
        <dbReference type="Pfam" id="PF03471"/>
    </source>
</evidence>
<evidence type="ECO:0000256" key="1">
    <source>
        <dbReference type="SAM" id="Phobius"/>
    </source>
</evidence>
<dbReference type="Pfam" id="PF03471">
    <property type="entry name" value="CorC_HlyC"/>
    <property type="match status" value="1"/>
</dbReference>
<accession>C7RDA1</accession>
<dbReference type="Proteomes" id="UP000002294">
    <property type="component" value="Chromosome"/>
</dbReference>